<feature type="compositionally biased region" description="Acidic residues" evidence="1">
    <location>
        <begin position="144"/>
        <end position="159"/>
    </location>
</feature>
<evidence type="ECO:0000256" key="1">
    <source>
        <dbReference type="SAM" id="MobiDB-lite"/>
    </source>
</evidence>
<keyword evidence="2" id="KW-0812">Transmembrane</keyword>
<keyword evidence="2" id="KW-1133">Transmembrane helix</keyword>
<name>X6NYV8_RETFI</name>
<evidence type="ECO:0000313" key="3">
    <source>
        <dbReference type="EMBL" id="ETO31490.1"/>
    </source>
</evidence>
<feature type="transmembrane region" description="Helical" evidence="2">
    <location>
        <begin position="101"/>
        <end position="126"/>
    </location>
</feature>
<dbReference type="Proteomes" id="UP000023152">
    <property type="component" value="Unassembled WGS sequence"/>
</dbReference>
<protein>
    <submittedName>
        <fullName evidence="3">Uncharacterized protein</fullName>
    </submittedName>
</protein>
<feature type="compositionally biased region" description="Basic and acidic residues" evidence="1">
    <location>
        <begin position="160"/>
        <end position="181"/>
    </location>
</feature>
<evidence type="ECO:0000313" key="4">
    <source>
        <dbReference type="Proteomes" id="UP000023152"/>
    </source>
</evidence>
<dbReference type="EMBL" id="ASPP01004895">
    <property type="protein sequence ID" value="ETO31490.1"/>
    <property type="molecule type" value="Genomic_DNA"/>
</dbReference>
<sequence>MYTYICVCSVSSASSTTKQKDREKEKEAVVAHKGSSLLSLFTRRYSNTLEDKEKQKQKEKDKKKKQDAGSLLFNKPRRDIDLIEPFSSKRTTFDSSLVNKFFFLFYVMCSSLSFLALCISCIIHTFTNFYTDPYRDFPNKVDNKEEDNGDNDGDDDNDDGKDKDEEKRTKKQKEKDKEERVSGMNKRPNILSAPAHRERTQSEDSSGVGQSSSSSCNTPPLCRIRLQTLFAPHKDTNQIYQKLRSVVFACSTVCAS</sequence>
<evidence type="ECO:0000256" key="2">
    <source>
        <dbReference type="SAM" id="Phobius"/>
    </source>
</evidence>
<dbReference type="AlphaFoldDB" id="X6NYV8"/>
<reference evidence="3 4" key="1">
    <citation type="journal article" date="2013" name="Curr. Biol.">
        <title>The Genome of the Foraminiferan Reticulomyxa filosa.</title>
        <authorList>
            <person name="Glockner G."/>
            <person name="Hulsmann N."/>
            <person name="Schleicher M."/>
            <person name="Noegel A.A."/>
            <person name="Eichinger L."/>
            <person name="Gallinger C."/>
            <person name="Pawlowski J."/>
            <person name="Sierra R."/>
            <person name="Euteneuer U."/>
            <person name="Pillet L."/>
            <person name="Moustafa A."/>
            <person name="Platzer M."/>
            <person name="Groth M."/>
            <person name="Szafranski K."/>
            <person name="Schliwa M."/>
        </authorList>
    </citation>
    <scope>NUCLEOTIDE SEQUENCE [LARGE SCALE GENOMIC DNA]</scope>
</reference>
<gene>
    <name evidence="3" type="ORF">RFI_05633</name>
</gene>
<keyword evidence="2" id="KW-0472">Membrane</keyword>
<feature type="compositionally biased region" description="Low complexity" evidence="1">
    <location>
        <begin position="203"/>
        <end position="215"/>
    </location>
</feature>
<organism evidence="3 4">
    <name type="scientific">Reticulomyxa filosa</name>
    <dbReference type="NCBI Taxonomy" id="46433"/>
    <lineage>
        <taxon>Eukaryota</taxon>
        <taxon>Sar</taxon>
        <taxon>Rhizaria</taxon>
        <taxon>Retaria</taxon>
        <taxon>Foraminifera</taxon>
        <taxon>Monothalamids</taxon>
        <taxon>Reticulomyxidae</taxon>
        <taxon>Reticulomyxa</taxon>
    </lineage>
</organism>
<proteinExistence type="predicted"/>
<accession>X6NYV8</accession>
<comment type="caution">
    <text evidence="3">The sequence shown here is derived from an EMBL/GenBank/DDBJ whole genome shotgun (WGS) entry which is preliminary data.</text>
</comment>
<feature type="region of interest" description="Disordered" evidence="1">
    <location>
        <begin position="140"/>
        <end position="217"/>
    </location>
</feature>
<keyword evidence="4" id="KW-1185">Reference proteome</keyword>